<dbReference type="PANTHER" id="PTHR43302">
    <property type="entry name" value="TRANSPORTER ARSB-RELATED"/>
    <property type="match status" value="1"/>
</dbReference>
<reference evidence="12 13" key="1">
    <citation type="submission" date="2017-07" db="EMBL/GenBank/DDBJ databases">
        <title>The new phylogeny of genus Mycobacterium.</title>
        <authorList>
            <person name="Tortoli E."/>
            <person name="Trovato A."/>
            <person name="Cirillo D.M."/>
        </authorList>
    </citation>
    <scope>NUCLEOTIDE SEQUENCE [LARGE SCALE GENOMIC DNA]</scope>
    <source>
        <strain evidence="12 13">ATCC 33027</strain>
    </source>
</reference>
<evidence type="ECO:0000313" key="12">
    <source>
        <dbReference type="EMBL" id="OYN79648.1"/>
    </source>
</evidence>
<feature type="transmembrane region" description="Helical" evidence="10">
    <location>
        <begin position="339"/>
        <end position="359"/>
    </location>
</feature>
<sequence>MRVTTSTCRCVCCRGWRSATGSACTCRRCGNAPIHGSDRLVLIVALVALAVVLVFAIVRPAGWSEAVVAVPAAAVVIAVGAVSTADASAEAGRMLPVVGFLAAVLVLAKLCDDEGLFQAAGAWMARGSSGEPRRLLGQVFLIAAATTAILSLDATVVLLTPVVLATVRTMRVPARPHLYATAHLSNSASLLLPVSNLTNLLAFSAAGLSFTRFSALMAAPWVAAVAVEYLLLRLLFRRDLANVHAENPTPTAQRPVFVLVVLGLTLVGFAATSFAGLSPAWAALAGAVVLGVRSLAQRRSTIGGIVHALHIPFLVFVLALAVVVKAVMVNGLNHAAADLLPAGGSLVALLGIAAVAAVLSNVVNNLPAVLVLLPLVAAGGPAAVLAVLIGVNIGPNLTYVGSLSNLLWRKLLHDHDEPTSVREFTALGALTVPACLVVAVVALWAGVRLIGV</sequence>
<feature type="transmembrane region" description="Helical" evidence="10">
    <location>
        <begin position="280"/>
        <end position="296"/>
    </location>
</feature>
<feature type="transmembrane region" description="Helical" evidence="10">
    <location>
        <begin position="216"/>
        <end position="236"/>
    </location>
</feature>
<accession>A0A255DJS6</accession>
<protein>
    <submittedName>
        <fullName evidence="12">Arsenic transporter</fullName>
    </submittedName>
</protein>
<evidence type="ECO:0000256" key="5">
    <source>
        <dbReference type="ARBA" id="ARBA00022475"/>
    </source>
</evidence>
<feature type="transmembrane region" description="Helical" evidence="10">
    <location>
        <begin position="308"/>
        <end position="327"/>
    </location>
</feature>
<proteinExistence type="inferred from homology"/>
<dbReference type="EMBL" id="NOZR01000008">
    <property type="protein sequence ID" value="OYN79648.1"/>
    <property type="molecule type" value="Genomic_DNA"/>
</dbReference>
<keyword evidence="6 10" id="KW-0812">Transmembrane</keyword>
<dbReference type="AlphaFoldDB" id="A0A255DJS6"/>
<feature type="transmembrane region" description="Helical" evidence="10">
    <location>
        <begin position="94"/>
        <end position="110"/>
    </location>
</feature>
<organism evidence="12 13">
    <name type="scientific">Mycolicibacterium sphagni</name>
    <dbReference type="NCBI Taxonomy" id="1786"/>
    <lineage>
        <taxon>Bacteria</taxon>
        <taxon>Bacillati</taxon>
        <taxon>Actinomycetota</taxon>
        <taxon>Actinomycetes</taxon>
        <taxon>Mycobacteriales</taxon>
        <taxon>Mycobacteriaceae</taxon>
        <taxon>Mycolicibacterium</taxon>
    </lineage>
</organism>
<evidence type="ECO:0000256" key="4">
    <source>
        <dbReference type="ARBA" id="ARBA00022448"/>
    </source>
</evidence>
<keyword evidence="9 10" id="KW-0472">Membrane</keyword>
<dbReference type="InterPro" id="IPR000802">
    <property type="entry name" value="Arsenical_pump_ArsB"/>
</dbReference>
<evidence type="ECO:0000256" key="8">
    <source>
        <dbReference type="ARBA" id="ARBA00022989"/>
    </source>
</evidence>
<keyword evidence="5" id="KW-1003">Cell membrane</keyword>
<comment type="caution">
    <text evidence="12">The sequence shown here is derived from an EMBL/GenBank/DDBJ whole genome shotgun (WGS) entry which is preliminary data.</text>
</comment>
<comment type="subcellular location">
    <subcellularLocation>
        <location evidence="1">Cell membrane</location>
        <topology evidence="1">Multi-pass membrane protein</topology>
    </subcellularLocation>
</comment>
<gene>
    <name evidence="12" type="ORF">CG716_12270</name>
</gene>
<dbReference type="Pfam" id="PF03600">
    <property type="entry name" value="CitMHS"/>
    <property type="match status" value="1"/>
</dbReference>
<keyword evidence="7" id="KW-0059">Arsenical resistance</keyword>
<evidence type="ECO:0000259" key="11">
    <source>
        <dbReference type="Pfam" id="PF03600"/>
    </source>
</evidence>
<feature type="transmembrane region" description="Helical" evidence="10">
    <location>
        <begin position="371"/>
        <end position="393"/>
    </location>
</feature>
<feature type="transmembrane region" description="Helical" evidence="10">
    <location>
        <begin position="63"/>
        <end position="82"/>
    </location>
</feature>
<dbReference type="GO" id="GO:0005886">
    <property type="term" value="C:plasma membrane"/>
    <property type="evidence" value="ECO:0007669"/>
    <property type="project" value="UniProtKB-SubCell"/>
</dbReference>
<keyword evidence="13" id="KW-1185">Reference proteome</keyword>
<comment type="similarity">
    <text evidence="3">Belongs to the CitM (TC 2.A.11) transporter family.</text>
</comment>
<evidence type="ECO:0000256" key="2">
    <source>
        <dbReference type="ARBA" id="ARBA00006433"/>
    </source>
</evidence>
<feature type="domain" description="Citrate transporter-like" evidence="11">
    <location>
        <begin position="60"/>
        <end position="382"/>
    </location>
</feature>
<dbReference type="Proteomes" id="UP000216063">
    <property type="component" value="Unassembled WGS sequence"/>
</dbReference>
<comment type="similarity">
    <text evidence="2">Belongs to the ArsB family.</text>
</comment>
<evidence type="ECO:0000256" key="1">
    <source>
        <dbReference type="ARBA" id="ARBA00004651"/>
    </source>
</evidence>
<dbReference type="GO" id="GO:0046685">
    <property type="term" value="P:response to arsenic-containing substance"/>
    <property type="evidence" value="ECO:0007669"/>
    <property type="project" value="UniProtKB-KW"/>
</dbReference>
<dbReference type="OrthoDB" id="3284414at2"/>
<feature type="transmembrane region" description="Helical" evidence="10">
    <location>
        <begin position="256"/>
        <end position="274"/>
    </location>
</feature>
<evidence type="ECO:0000256" key="6">
    <source>
        <dbReference type="ARBA" id="ARBA00022692"/>
    </source>
</evidence>
<dbReference type="InterPro" id="IPR004680">
    <property type="entry name" value="Cit_transptr-like_dom"/>
</dbReference>
<evidence type="ECO:0000256" key="7">
    <source>
        <dbReference type="ARBA" id="ARBA00022849"/>
    </source>
</evidence>
<feature type="transmembrane region" description="Helical" evidence="10">
    <location>
        <begin position="40"/>
        <end position="57"/>
    </location>
</feature>
<evidence type="ECO:0000256" key="9">
    <source>
        <dbReference type="ARBA" id="ARBA00023136"/>
    </source>
</evidence>
<feature type="transmembrane region" description="Helical" evidence="10">
    <location>
        <begin position="139"/>
        <end position="167"/>
    </location>
</feature>
<evidence type="ECO:0000256" key="3">
    <source>
        <dbReference type="ARBA" id="ARBA00009843"/>
    </source>
</evidence>
<evidence type="ECO:0000256" key="10">
    <source>
        <dbReference type="SAM" id="Phobius"/>
    </source>
</evidence>
<feature type="transmembrane region" description="Helical" evidence="10">
    <location>
        <begin position="188"/>
        <end position="210"/>
    </location>
</feature>
<feature type="transmembrane region" description="Helical" evidence="10">
    <location>
        <begin position="424"/>
        <end position="447"/>
    </location>
</feature>
<dbReference type="GO" id="GO:0015105">
    <property type="term" value="F:arsenite transmembrane transporter activity"/>
    <property type="evidence" value="ECO:0007669"/>
    <property type="project" value="InterPro"/>
</dbReference>
<evidence type="ECO:0000313" key="13">
    <source>
        <dbReference type="Proteomes" id="UP000216063"/>
    </source>
</evidence>
<name>A0A255DJS6_9MYCO</name>
<dbReference type="PANTHER" id="PTHR43302:SF5">
    <property type="entry name" value="TRANSPORTER ARSB-RELATED"/>
    <property type="match status" value="1"/>
</dbReference>
<dbReference type="PRINTS" id="PR00758">
    <property type="entry name" value="ARSENICPUMP"/>
</dbReference>
<keyword evidence="8 10" id="KW-1133">Transmembrane helix</keyword>
<keyword evidence="4" id="KW-0813">Transport</keyword>